<evidence type="ECO:0000256" key="3">
    <source>
        <dbReference type="ARBA" id="ARBA00022448"/>
    </source>
</evidence>
<dbReference type="AlphaFoldDB" id="A0A3N4MBV8"/>
<evidence type="ECO:0000256" key="1">
    <source>
        <dbReference type="ARBA" id="ARBA00004442"/>
    </source>
</evidence>
<evidence type="ECO:0000256" key="8">
    <source>
        <dbReference type="SAM" id="SignalP"/>
    </source>
</evidence>
<evidence type="ECO:0000256" key="5">
    <source>
        <dbReference type="ARBA" id="ARBA00022692"/>
    </source>
</evidence>
<dbReference type="PANTHER" id="PTHR30026:SF20">
    <property type="entry name" value="OUTER MEMBRANE PROTEIN TOLC"/>
    <property type="match status" value="1"/>
</dbReference>
<keyword evidence="10" id="KW-1185">Reference proteome</keyword>
<dbReference type="GO" id="GO:0015562">
    <property type="term" value="F:efflux transmembrane transporter activity"/>
    <property type="evidence" value="ECO:0007669"/>
    <property type="project" value="InterPro"/>
</dbReference>
<proteinExistence type="inferred from homology"/>
<dbReference type="Pfam" id="PF02321">
    <property type="entry name" value="OEP"/>
    <property type="match status" value="2"/>
</dbReference>
<dbReference type="InterPro" id="IPR051906">
    <property type="entry name" value="TolC-like"/>
</dbReference>
<comment type="similarity">
    <text evidence="2">Belongs to the outer membrane factor (OMF) (TC 1.B.17) family.</text>
</comment>
<reference evidence="10" key="1">
    <citation type="submission" date="2018-11" db="EMBL/GenBank/DDBJ databases">
        <title>Chitinophaga lutea sp.nov., isolate from arsenic contaminated soil.</title>
        <authorList>
            <person name="Zong Y."/>
        </authorList>
    </citation>
    <scope>NUCLEOTIDE SEQUENCE [LARGE SCALE GENOMIC DNA]</scope>
    <source>
        <strain evidence="10">YLT18</strain>
    </source>
</reference>
<keyword evidence="6" id="KW-0472">Membrane</keyword>
<keyword evidence="4" id="KW-1134">Transmembrane beta strand</keyword>
<organism evidence="9 10">
    <name type="scientific">Chitinophaga barathri</name>
    <dbReference type="NCBI Taxonomy" id="1647451"/>
    <lineage>
        <taxon>Bacteria</taxon>
        <taxon>Pseudomonadati</taxon>
        <taxon>Bacteroidota</taxon>
        <taxon>Chitinophagia</taxon>
        <taxon>Chitinophagales</taxon>
        <taxon>Chitinophagaceae</taxon>
        <taxon>Chitinophaga</taxon>
    </lineage>
</organism>
<dbReference type="GO" id="GO:1990281">
    <property type="term" value="C:efflux pump complex"/>
    <property type="evidence" value="ECO:0007669"/>
    <property type="project" value="TreeGrafter"/>
</dbReference>
<accession>A0A3N4MBV8</accession>
<feature type="chain" id="PRO_5018049886" evidence="8">
    <location>
        <begin position="29"/>
        <end position="454"/>
    </location>
</feature>
<dbReference type="PANTHER" id="PTHR30026">
    <property type="entry name" value="OUTER MEMBRANE PROTEIN TOLC"/>
    <property type="match status" value="1"/>
</dbReference>
<evidence type="ECO:0000256" key="2">
    <source>
        <dbReference type="ARBA" id="ARBA00007613"/>
    </source>
</evidence>
<name>A0A3N4MBV8_9BACT</name>
<dbReference type="RefSeq" id="WP_123864630.1">
    <property type="nucleotide sequence ID" value="NZ_QXZY01000006.1"/>
</dbReference>
<dbReference type="GO" id="GO:0009279">
    <property type="term" value="C:cell outer membrane"/>
    <property type="evidence" value="ECO:0007669"/>
    <property type="project" value="UniProtKB-SubCell"/>
</dbReference>
<keyword evidence="8" id="KW-0732">Signal</keyword>
<keyword evidence="5" id="KW-0812">Transmembrane</keyword>
<keyword evidence="3" id="KW-0813">Transport</keyword>
<sequence>MRCWLPYITMRKTLLTVALLLTVKALSAQQDTTSGNYVFSLEECIKYALSNQNNVVNARLSRQSSLERIREYRGRLLPHVTVTGNFTDNLKLQTSLIPDIAGNPDNKIPVQFGTKFSSALTGEATQTLFNSDYFLGLRAAKVYDELSVRDLQRTAIDTRVQVSVAYFDVLVALESIRIVDANLAQFGKTLKDTKARYEEGVTERIDVDRIQASFNSVETERANLERTKGYAYDLLKFSMGLPLNAKLDIKETVNDFTSVALPDSMNYSVLDRPEYAMQRVQVELNRLSLKSKKLEFLPTLNAFVNYGFNWFGGEFSELYKTGFGASALGLRLSWPIFAGTERIYQARQYAITLQQSQNDLSYLDQQIKLQVRDAWTQFKNNYASYLTQQKNIELTQGVYDRVVLKYEQGVSTSLDVISADNNLKLAQNEYITALINALISKVKLDQAMGKIKVE</sequence>
<comment type="subcellular location">
    <subcellularLocation>
        <location evidence="1">Cell outer membrane</location>
    </subcellularLocation>
</comment>
<evidence type="ECO:0000256" key="7">
    <source>
        <dbReference type="ARBA" id="ARBA00023237"/>
    </source>
</evidence>
<evidence type="ECO:0000313" key="10">
    <source>
        <dbReference type="Proteomes" id="UP000279089"/>
    </source>
</evidence>
<protein>
    <submittedName>
        <fullName evidence="9">TolC family protein</fullName>
    </submittedName>
</protein>
<evidence type="ECO:0000256" key="4">
    <source>
        <dbReference type="ARBA" id="ARBA00022452"/>
    </source>
</evidence>
<dbReference type="InterPro" id="IPR003423">
    <property type="entry name" value="OMP_efflux"/>
</dbReference>
<dbReference type="GO" id="GO:0015288">
    <property type="term" value="F:porin activity"/>
    <property type="evidence" value="ECO:0007669"/>
    <property type="project" value="TreeGrafter"/>
</dbReference>
<feature type="signal peptide" evidence="8">
    <location>
        <begin position="1"/>
        <end position="28"/>
    </location>
</feature>
<dbReference type="SUPFAM" id="SSF56954">
    <property type="entry name" value="Outer membrane efflux proteins (OEP)"/>
    <property type="match status" value="1"/>
</dbReference>
<dbReference type="Gene3D" id="1.20.1600.10">
    <property type="entry name" value="Outer membrane efflux proteins (OEP)"/>
    <property type="match status" value="1"/>
</dbReference>
<dbReference type="EMBL" id="RMBX01000005">
    <property type="protein sequence ID" value="RPD41131.1"/>
    <property type="molecule type" value="Genomic_DNA"/>
</dbReference>
<gene>
    <name evidence="9" type="ORF">EG028_10620</name>
</gene>
<comment type="caution">
    <text evidence="9">The sequence shown here is derived from an EMBL/GenBank/DDBJ whole genome shotgun (WGS) entry which is preliminary data.</text>
</comment>
<dbReference type="Proteomes" id="UP000279089">
    <property type="component" value="Unassembled WGS sequence"/>
</dbReference>
<keyword evidence="7" id="KW-0998">Cell outer membrane</keyword>
<evidence type="ECO:0000313" key="9">
    <source>
        <dbReference type="EMBL" id="RPD41131.1"/>
    </source>
</evidence>
<evidence type="ECO:0000256" key="6">
    <source>
        <dbReference type="ARBA" id="ARBA00023136"/>
    </source>
</evidence>